<dbReference type="InterPro" id="IPR018337">
    <property type="entry name" value="Cell_wall/Cho-bd_repeat"/>
</dbReference>
<feature type="region of interest" description="Disordered" evidence="3">
    <location>
        <begin position="229"/>
        <end position="257"/>
    </location>
</feature>
<feature type="repeat" description="Cell wall-binding" evidence="2">
    <location>
        <begin position="302"/>
        <end position="321"/>
    </location>
</feature>
<evidence type="ECO:0000256" key="1">
    <source>
        <dbReference type="ARBA" id="ARBA00022737"/>
    </source>
</evidence>
<feature type="signal peptide" evidence="4">
    <location>
        <begin position="1"/>
        <end position="26"/>
    </location>
</feature>
<dbReference type="RefSeq" id="WP_092369160.1">
    <property type="nucleotide sequence ID" value="NZ_DAINWJ010000618.1"/>
</dbReference>
<dbReference type="AlphaFoldDB" id="A0A1I0JHZ9"/>
<gene>
    <name evidence="5" type="ORF">SAMN05216313_13060</name>
</gene>
<dbReference type="Pfam" id="PF01473">
    <property type="entry name" value="Choline_bind_1"/>
    <property type="match status" value="1"/>
</dbReference>
<accession>A0A1I0JHZ9</accession>
<sequence>MRGIKGAAACLLAAALTAALPFSAMAANGTKITSISLRIESHITAGDSSSDVRVTSNSSRYDVDEVEVTNEPKDEWEGRDKPKLKVTLTAGDRYYFPSSGLTKSDVNLSGDDGKVTSVSRSGSYTFYVNITLDALDDENDYDLHVDGLEWDDSDGNAYWDDAEDAKRYEVRLYRGGNSVTSVVSTSDTSYDFSSHFTQSGYYYFRVRGVYNASNKGSWEESDERYVSSSEAADIRRNARNTSSSPTSSTSPSTSGGPGVYSGAWLRDDVGWWYCNADKSYTTNNWQYINNYWYFFDERGYMKTGWILWNGKWYYCCENGEMLHDTTTPDGYYVGSDGAWVQ</sequence>
<evidence type="ECO:0000256" key="2">
    <source>
        <dbReference type="PROSITE-ProRule" id="PRU00591"/>
    </source>
</evidence>
<dbReference type="Pfam" id="PF19085">
    <property type="entry name" value="Choline_bind_2"/>
    <property type="match status" value="1"/>
</dbReference>
<dbReference type="PROSITE" id="PS51170">
    <property type="entry name" value="CW"/>
    <property type="match status" value="2"/>
</dbReference>
<dbReference type="EMBL" id="FOIM01000030">
    <property type="protein sequence ID" value="SEU09959.1"/>
    <property type="molecule type" value="Genomic_DNA"/>
</dbReference>
<evidence type="ECO:0000256" key="3">
    <source>
        <dbReference type="SAM" id="MobiDB-lite"/>
    </source>
</evidence>
<feature type="repeat" description="Cell wall-binding" evidence="2">
    <location>
        <begin position="282"/>
        <end position="301"/>
    </location>
</feature>
<feature type="chain" id="PRO_5044372619" evidence="4">
    <location>
        <begin position="27"/>
        <end position="341"/>
    </location>
</feature>
<proteinExistence type="predicted"/>
<keyword evidence="1" id="KW-0677">Repeat</keyword>
<evidence type="ECO:0000313" key="6">
    <source>
        <dbReference type="Proteomes" id="UP000198508"/>
    </source>
</evidence>
<keyword evidence="4" id="KW-0732">Signal</keyword>
<dbReference type="STRING" id="460384.SAMN05216313_13060"/>
<feature type="compositionally biased region" description="Low complexity" evidence="3">
    <location>
        <begin position="241"/>
        <end position="254"/>
    </location>
</feature>
<dbReference type="GeneID" id="93277674"/>
<evidence type="ECO:0000256" key="4">
    <source>
        <dbReference type="SAM" id="SignalP"/>
    </source>
</evidence>
<protein>
    <submittedName>
        <fullName evidence="5">Putative cell wall binding repeat-containing protein</fullName>
    </submittedName>
</protein>
<evidence type="ECO:0000313" key="5">
    <source>
        <dbReference type="EMBL" id="SEU09959.1"/>
    </source>
</evidence>
<reference evidence="6" key="1">
    <citation type="submission" date="2016-10" db="EMBL/GenBank/DDBJ databases">
        <authorList>
            <person name="Varghese N."/>
            <person name="Submissions S."/>
        </authorList>
    </citation>
    <scope>NUCLEOTIDE SEQUENCE [LARGE SCALE GENOMIC DNA]</scope>
    <source>
        <strain evidence="6">NLAE-zl-G277</strain>
    </source>
</reference>
<keyword evidence="6" id="KW-1185">Reference proteome</keyword>
<dbReference type="SUPFAM" id="SSF69360">
    <property type="entry name" value="Cell wall binding repeat"/>
    <property type="match status" value="1"/>
</dbReference>
<name>A0A1I0JHZ9_9FIRM</name>
<dbReference type="Gene3D" id="2.10.270.10">
    <property type="entry name" value="Cholin Binding"/>
    <property type="match status" value="1"/>
</dbReference>
<organism evidence="5 6">
    <name type="scientific">Enterocloster lavalensis</name>
    <dbReference type="NCBI Taxonomy" id="460384"/>
    <lineage>
        <taxon>Bacteria</taxon>
        <taxon>Bacillati</taxon>
        <taxon>Bacillota</taxon>
        <taxon>Clostridia</taxon>
        <taxon>Lachnospirales</taxon>
        <taxon>Lachnospiraceae</taxon>
        <taxon>Enterocloster</taxon>
    </lineage>
</organism>
<dbReference type="Proteomes" id="UP000198508">
    <property type="component" value="Unassembled WGS sequence"/>
</dbReference>